<accession>A0ACC0DHY3</accession>
<organism evidence="1 2">
    <name type="scientific">Hypoxylon rubiginosum</name>
    <dbReference type="NCBI Taxonomy" id="110542"/>
    <lineage>
        <taxon>Eukaryota</taxon>
        <taxon>Fungi</taxon>
        <taxon>Dikarya</taxon>
        <taxon>Ascomycota</taxon>
        <taxon>Pezizomycotina</taxon>
        <taxon>Sordariomycetes</taxon>
        <taxon>Xylariomycetidae</taxon>
        <taxon>Xylariales</taxon>
        <taxon>Hypoxylaceae</taxon>
        <taxon>Hypoxylon</taxon>
    </lineage>
</organism>
<protein>
    <submittedName>
        <fullName evidence="1">Uncharacterized protein</fullName>
    </submittedName>
</protein>
<evidence type="ECO:0000313" key="1">
    <source>
        <dbReference type="EMBL" id="KAI6092461.1"/>
    </source>
</evidence>
<reference evidence="1 2" key="1">
    <citation type="journal article" date="2022" name="New Phytol.">
        <title>Ecological generalism drives hyperdiversity of secondary metabolite gene clusters in xylarialean endophytes.</title>
        <authorList>
            <person name="Franco M.E.E."/>
            <person name="Wisecaver J.H."/>
            <person name="Arnold A.E."/>
            <person name="Ju Y.M."/>
            <person name="Slot J.C."/>
            <person name="Ahrendt S."/>
            <person name="Moore L.P."/>
            <person name="Eastman K.E."/>
            <person name="Scott K."/>
            <person name="Konkel Z."/>
            <person name="Mondo S.J."/>
            <person name="Kuo A."/>
            <person name="Hayes R.D."/>
            <person name="Haridas S."/>
            <person name="Andreopoulos B."/>
            <person name="Riley R."/>
            <person name="LaButti K."/>
            <person name="Pangilinan J."/>
            <person name="Lipzen A."/>
            <person name="Amirebrahimi M."/>
            <person name="Yan J."/>
            <person name="Adam C."/>
            <person name="Keymanesh K."/>
            <person name="Ng V."/>
            <person name="Louie K."/>
            <person name="Northen T."/>
            <person name="Drula E."/>
            <person name="Henrissat B."/>
            <person name="Hsieh H.M."/>
            <person name="Youens-Clark K."/>
            <person name="Lutzoni F."/>
            <person name="Miadlikowska J."/>
            <person name="Eastwood D.C."/>
            <person name="Hamelin R.C."/>
            <person name="Grigoriev I.V."/>
            <person name="U'Ren J.M."/>
        </authorList>
    </citation>
    <scope>NUCLEOTIDE SEQUENCE [LARGE SCALE GENOMIC DNA]</scope>
    <source>
        <strain evidence="1 2">ER1909</strain>
    </source>
</reference>
<keyword evidence="2" id="KW-1185">Reference proteome</keyword>
<name>A0ACC0DHY3_9PEZI</name>
<evidence type="ECO:0000313" key="2">
    <source>
        <dbReference type="Proteomes" id="UP001497680"/>
    </source>
</evidence>
<dbReference type="Proteomes" id="UP001497680">
    <property type="component" value="Unassembled WGS sequence"/>
</dbReference>
<proteinExistence type="predicted"/>
<dbReference type="EMBL" id="MU394283">
    <property type="protein sequence ID" value="KAI6092461.1"/>
    <property type="molecule type" value="Genomic_DNA"/>
</dbReference>
<comment type="caution">
    <text evidence="1">The sequence shown here is derived from an EMBL/GenBank/DDBJ whole genome shotgun (WGS) entry which is preliminary data.</text>
</comment>
<sequence length="240" mass="27043">MEHHCKDIDLKKEEYDQAPPENRHDAAKPPSTAPPRTCFVCRKTLLLSYFNCCAICLGPIECSRPQEQKKKPAVADCLPTTEPPRSSSLCLTRETSSASSSSSVTIVEGRSTDGNSKTSGTTGRHCDSTYCKYTHLRPLMVLFVLCEFTQFMFFLVSLNMALYCHDWLLLRYAGLILLQWWQIFMLSRQVGCQLPIPFLRDKAIREIANCGNSSIVELWPIHRRRSGGGRLLHGVVLCGE</sequence>
<gene>
    <name evidence="1" type="ORF">F4821DRAFT_224047</name>
</gene>